<feature type="transmembrane region" description="Helical" evidence="1">
    <location>
        <begin position="193"/>
        <end position="213"/>
    </location>
</feature>
<keyword evidence="1" id="KW-0472">Membrane</keyword>
<keyword evidence="3" id="KW-1185">Reference proteome</keyword>
<dbReference type="RefSeq" id="WP_103724678.1">
    <property type="nucleotide sequence ID" value="NZ_PQNY01000001.1"/>
</dbReference>
<keyword evidence="1" id="KW-0812">Transmembrane</keyword>
<feature type="transmembrane region" description="Helical" evidence="1">
    <location>
        <begin position="116"/>
        <end position="134"/>
    </location>
</feature>
<dbReference type="OrthoDB" id="662673at2"/>
<sequence>MKITPTQIQYLYQFTRQRYVEWYDLQTELVDHLANAIEQKRQENPNITFENALELEFKKFGVFGFMTVVEQRQKALSKKYNSILLRHLKAFFTIPKIIITGLIFLLLYFVFYVCTYTQEIALFICLIIITLVLYKQTKFNKYIKNKEKETHKKWLFEQQIFQYANGVAVINFTSPMVQFTNFLTRKEFIYHHYQILFFALLFTCQILLFYIIYFEIPAKAQSYLEQTYPEYNFETI</sequence>
<evidence type="ECO:0000313" key="3">
    <source>
        <dbReference type="Proteomes" id="UP000237056"/>
    </source>
</evidence>
<dbReference type="EMBL" id="PQNY01000001">
    <property type="protein sequence ID" value="POS02929.1"/>
    <property type="molecule type" value="Genomic_DNA"/>
</dbReference>
<dbReference type="Proteomes" id="UP000237056">
    <property type="component" value="Unassembled WGS sequence"/>
</dbReference>
<feature type="transmembrane region" description="Helical" evidence="1">
    <location>
        <begin position="88"/>
        <end position="110"/>
    </location>
</feature>
<keyword evidence="1" id="KW-1133">Transmembrane helix</keyword>
<comment type="caution">
    <text evidence="2">The sequence shown here is derived from an EMBL/GenBank/DDBJ whole genome shotgun (WGS) entry which is preliminary data.</text>
</comment>
<reference evidence="2 3" key="1">
    <citation type="submission" date="2018-01" db="EMBL/GenBank/DDBJ databases">
        <title>Genomic Encyclopedia of Type Strains, Phase I: the one thousand microbial genomes (KMG-I) project.</title>
        <authorList>
            <person name="Goeker M."/>
        </authorList>
    </citation>
    <scope>NUCLEOTIDE SEQUENCE [LARGE SCALE GENOMIC DNA]</scope>
    <source>
        <strain evidence="2 3">DSM 17960</strain>
    </source>
</reference>
<evidence type="ECO:0000256" key="1">
    <source>
        <dbReference type="SAM" id="Phobius"/>
    </source>
</evidence>
<accession>A0A2S4NB52</accession>
<dbReference type="AlphaFoldDB" id="A0A2S4NB52"/>
<proteinExistence type="predicted"/>
<organism evidence="2 3">
    <name type="scientific">Flavobacterium croceum DSM 17960</name>
    <dbReference type="NCBI Taxonomy" id="1121886"/>
    <lineage>
        <taxon>Bacteria</taxon>
        <taxon>Pseudomonadati</taxon>
        <taxon>Bacteroidota</taxon>
        <taxon>Flavobacteriia</taxon>
        <taxon>Flavobacteriales</taxon>
        <taxon>Flavobacteriaceae</taxon>
        <taxon>Flavobacterium</taxon>
    </lineage>
</organism>
<name>A0A2S4NB52_9FLAO</name>
<gene>
    <name evidence="2" type="ORF">Q361_10127</name>
</gene>
<feature type="transmembrane region" description="Helical" evidence="1">
    <location>
        <begin position="154"/>
        <end position="173"/>
    </location>
</feature>
<protein>
    <submittedName>
        <fullName evidence="2">Uncharacterized protein</fullName>
    </submittedName>
</protein>
<evidence type="ECO:0000313" key="2">
    <source>
        <dbReference type="EMBL" id="POS02929.1"/>
    </source>
</evidence>